<name>A0ABW5AN52_9BRAD</name>
<evidence type="ECO:0000256" key="9">
    <source>
        <dbReference type="ARBA" id="ARBA00025948"/>
    </source>
</evidence>
<comment type="function">
    <text evidence="2 11">NAD-binding protein involved in the addition of a carboxymethylaminomethyl (cmnm) group at the wobble position (U34) of certain tRNAs, forming tRNA-cmnm(5)s(2)U34.</text>
</comment>
<dbReference type="Gene3D" id="1.10.10.1800">
    <property type="entry name" value="tRNA uridine 5-carboxymethylaminomethyl modification enzyme MnmG/GidA"/>
    <property type="match status" value="1"/>
</dbReference>
<evidence type="ECO:0000256" key="11">
    <source>
        <dbReference type="HAMAP-Rule" id="MF_00129"/>
    </source>
</evidence>
<keyword evidence="14" id="KW-1185">Reference proteome</keyword>
<dbReference type="HAMAP" id="MF_00129">
    <property type="entry name" value="MnmG_GidA"/>
    <property type="match status" value="1"/>
</dbReference>
<dbReference type="InterPro" id="IPR047001">
    <property type="entry name" value="MnmG_C_subdom"/>
</dbReference>
<dbReference type="SMART" id="SM01228">
    <property type="entry name" value="GIDA_assoc_3"/>
    <property type="match status" value="1"/>
</dbReference>
<accession>A0ABW5AN52</accession>
<dbReference type="NCBIfam" id="TIGR00136">
    <property type="entry name" value="mnmG_gidA"/>
    <property type="match status" value="1"/>
</dbReference>
<organism evidence="13 14">
    <name type="scientific">Rhodoplanes azumiensis</name>
    <dbReference type="NCBI Taxonomy" id="1897628"/>
    <lineage>
        <taxon>Bacteria</taxon>
        <taxon>Pseudomonadati</taxon>
        <taxon>Pseudomonadota</taxon>
        <taxon>Alphaproteobacteria</taxon>
        <taxon>Hyphomicrobiales</taxon>
        <taxon>Nitrobacteraceae</taxon>
        <taxon>Rhodoplanes</taxon>
    </lineage>
</organism>
<evidence type="ECO:0000256" key="1">
    <source>
        <dbReference type="ARBA" id="ARBA00001974"/>
    </source>
</evidence>
<dbReference type="Pfam" id="PF01134">
    <property type="entry name" value="GIDA"/>
    <property type="match status" value="1"/>
</dbReference>
<evidence type="ECO:0000256" key="2">
    <source>
        <dbReference type="ARBA" id="ARBA00003717"/>
    </source>
</evidence>
<dbReference type="InterPro" id="IPR002218">
    <property type="entry name" value="MnmG-rel"/>
</dbReference>
<dbReference type="InterPro" id="IPR040131">
    <property type="entry name" value="MnmG_N"/>
</dbReference>
<feature type="binding site" evidence="11">
    <location>
        <begin position="270"/>
        <end position="284"/>
    </location>
    <ligand>
        <name>NAD(+)</name>
        <dbReference type="ChEBI" id="CHEBI:57540"/>
    </ligand>
</feature>
<evidence type="ECO:0000313" key="13">
    <source>
        <dbReference type="EMBL" id="MFD2184389.1"/>
    </source>
</evidence>
<evidence type="ECO:0000256" key="5">
    <source>
        <dbReference type="ARBA" id="ARBA00022630"/>
    </source>
</evidence>
<evidence type="ECO:0000256" key="3">
    <source>
        <dbReference type="ARBA" id="ARBA00007653"/>
    </source>
</evidence>
<feature type="binding site" evidence="11">
    <location>
        <begin position="11"/>
        <end position="16"/>
    </location>
    <ligand>
        <name>FAD</name>
        <dbReference type="ChEBI" id="CHEBI:57692"/>
    </ligand>
</feature>
<dbReference type="PROSITE" id="PS01280">
    <property type="entry name" value="GIDA_1"/>
    <property type="match status" value="1"/>
</dbReference>
<dbReference type="InterPro" id="IPR026904">
    <property type="entry name" value="MnmG_C"/>
</dbReference>
<comment type="similarity">
    <text evidence="3 11">Belongs to the MnmG family.</text>
</comment>
<keyword evidence="7 11" id="KW-0274">FAD</keyword>
<dbReference type="RefSeq" id="WP_378479531.1">
    <property type="nucleotide sequence ID" value="NZ_JBHUIW010000027.1"/>
</dbReference>
<dbReference type="SUPFAM" id="SSF51905">
    <property type="entry name" value="FAD/NAD(P)-binding domain"/>
    <property type="match status" value="1"/>
</dbReference>
<dbReference type="PRINTS" id="PR00411">
    <property type="entry name" value="PNDRDTASEI"/>
</dbReference>
<evidence type="ECO:0000256" key="6">
    <source>
        <dbReference type="ARBA" id="ARBA00022694"/>
    </source>
</evidence>
<evidence type="ECO:0000256" key="7">
    <source>
        <dbReference type="ARBA" id="ARBA00022827"/>
    </source>
</evidence>
<keyword evidence="8 11" id="KW-0520">NAD</keyword>
<dbReference type="InterPro" id="IPR020595">
    <property type="entry name" value="MnmG-rel_CS"/>
</dbReference>
<dbReference type="PROSITE" id="PS01281">
    <property type="entry name" value="GIDA_2"/>
    <property type="match status" value="1"/>
</dbReference>
<dbReference type="Gene3D" id="1.10.150.570">
    <property type="entry name" value="GidA associated domain, C-terminal subdomain"/>
    <property type="match status" value="1"/>
</dbReference>
<keyword evidence="11" id="KW-0963">Cytoplasm</keyword>
<dbReference type="InterPro" id="IPR049312">
    <property type="entry name" value="GIDA_C_N"/>
</dbReference>
<protein>
    <recommendedName>
        <fullName evidence="4 11">tRNA uridine 5-carboxymethylaminomethyl modification enzyme MnmG</fullName>
    </recommendedName>
    <alternativeName>
        <fullName evidence="10 11">Glucose-inhibited division protein A</fullName>
    </alternativeName>
</protein>
<dbReference type="PANTHER" id="PTHR11806:SF0">
    <property type="entry name" value="PROTEIN MTO1 HOMOLOG, MITOCHONDRIAL"/>
    <property type="match status" value="1"/>
</dbReference>
<comment type="caution">
    <text evidence="13">The sequence shown here is derived from an EMBL/GenBank/DDBJ whole genome shotgun (WGS) entry which is preliminary data.</text>
</comment>
<dbReference type="PANTHER" id="PTHR11806">
    <property type="entry name" value="GLUCOSE INHIBITED DIVISION PROTEIN A"/>
    <property type="match status" value="1"/>
</dbReference>
<keyword evidence="5 11" id="KW-0285">Flavoprotein</keyword>
<keyword evidence="6 11" id="KW-0819">tRNA processing</keyword>
<evidence type="ECO:0000259" key="12">
    <source>
        <dbReference type="SMART" id="SM01228"/>
    </source>
</evidence>
<dbReference type="Pfam" id="PF13932">
    <property type="entry name" value="SAM_GIDA_C"/>
    <property type="match status" value="1"/>
</dbReference>
<comment type="caution">
    <text evidence="11">Lacks conserved residue(s) required for the propagation of feature annotation.</text>
</comment>
<dbReference type="InterPro" id="IPR036188">
    <property type="entry name" value="FAD/NAD-bd_sf"/>
</dbReference>
<comment type="cofactor">
    <cofactor evidence="1 11">
        <name>FAD</name>
        <dbReference type="ChEBI" id="CHEBI:57692"/>
    </cofactor>
</comment>
<feature type="domain" description="tRNA uridine 5-carboxymethylaminomethyl modification enzyme C-terminal subdomain" evidence="12">
    <location>
        <begin position="539"/>
        <end position="610"/>
    </location>
</feature>
<evidence type="ECO:0000313" key="14">
    <source>
        <dbReference type="Proteomes" id="UP001597314"/>
    </source>
</evidence>
<gene>
    <name evidence="11 13" type="primary">mnmG</name>
    <name evidence="11" type="synonym">gidA</name>
    <name evidence="13" type="ORF">ACFSOX_19725</name>
</gene>
<dbReference type="Proteomes" id="UP001597314">
    <property type="component" value="Unassembled WGS sequence"/>
</dbReference>
<comment type="subcellular location">
    <subcellularLocation>
        <location evidence="11">Cytoplasm</location>
    </subcellularLocation>
</comment>
<dbReference type="InterPro" id="IPR004416">
    <property type="entry name" value="MnmG"/>
</dbReference>
<dbReference type="Pfam" id="PF21680">
    <property type="entry name" value="GIDA_C_1st"/>
    <property type="match status" value="1"/>
</dbReference>
<dbReference type="EMBL" id="JBHUIW010000027">
    <property type="protein sequence ID" value="MFD2184389.1"/>
    <property type="molecule type" value="Genomic_DNA"/>
</dbReference>
<dbReference type="InterPro" id="IPR044920">
    <property type="entry name" value="MnmG_C_subdom_sf"/>
</dbReference>
<evidence type="ECO:0000256" key="10">
    <source>
        <dbReference type="ARBA" id="ARBA00031800"/>
    </source>
</evidence>
<reference evidence="14" key="1">
    <citation type="journal article" date="2019" name="Int. J. Syst. Evol. Microbiol.">
        <title>The Global Catalogue of Microorganisms (GCM) 10K type strain sequencing project: providing services to taxonomists for standard genome sequencing and annotation.</title>
        <authorList>
            <consortium name="The Broad Institute Genomics Platform"/>
            <consortium name="The Broad Institute Genome Sequencing Center for Infectious Disease"/>
            <person name="Wu L."/>
            <person name="Ma J."/>
        </authorList>
    </citation>
    <scope>NUCLEOTIDE SEQUENCE [LARGE SCALE GENOMIC DNA]</scope>
    <source>
        <strain evidence="14">CGMCC 1.6774</strain>
    </source>
</reference>
<evidence type="ECO:0000256" key="4">
    <source>
        <dbReference type="ARBA" id="ARBA00020461"/>
    </source>
</evidence>
<evidence type="ECO:0000256" key="8">
    <source>
        <dbReference type="ARBA" id="ARBA00023027"/>
    </source>
</evidence>
<comment type="subunit">
    <text evidence="9 11">Homodimer. Heterotetramer of two MnmE and two MnmG subunits.</text>
</comment>
<sequence length="625" mass="66322">METRFDVIVIGGGHAGCEAAAAAARMGARTALVTHRFATIGAMSCNPAIGGLGKGHLVREVDALDGLMGRVADQGGIQFRVLNRRKGPAVRGPRCQADRALYAAAMQVAIRATRNLSVIEGEADDLLVRDGRVIGVRLADGREFGAGAVVVTTGTFLRGLVHIGERTIPAGRVGEAPALGLSGALERAGLTLGRLKTGTPPRLDGRTIDWAALERQPGDDPAEPFSVLTDRIDTPQIECGITRTVDATHAVIRANVHRSPMYSGQIASRGPRYCPSIEDKIVRFGERDGHQIFLEPEGLDTDTVYPNGISTSLPEEIQAALVATIPGLERAVITRPGYAIEYDHVDPRELTPALETQRLAGLFLAGQINGTTGYEEAAGQGLVAGLNAAARAGGGAAIVFDRAESYLGVMIDDLVTRGVSEPYRMFTSRAEYRLTLRADNADQRLTDRGIALGCVGPERTARHRAKMAALDAARDLARSLSVTPTEAARHGLALRKDGQRRSAFDLLSYPEIGLADVARIWPALSALAPAIGEQLEIDAKYAVYLDRQTADIAAFRRDEGVSIPPDLDYAAVTGLSNEVRTKFSAARPATLGQAGRIDGVTPAALMLLAAHLRRPGRGRTGTGQG</sequence>
<proteinExistence type="inferred from homology"/>
<dbReference type="Gene3D" id="3.50.50.60">
    <property type="entry name" value="FAD/NAD(P)-binding domain"/>
    <property type="match status" value="2"/>
</dbReference>